<comment type="domain">
    <text evidence="3">2 residues (Tyr-53 and Arg-56) present in a large hydrophobic pocket are probably involved in substrate specificity. They are important for desuccinylation activity, but dispensable for deacetylation activity.</text>
</comment>
<dbReference type="InterPro" id="IPR050134">
    <property type="entry name" value="NAD-dep_sirtuin_deacylases"/>
</dbReference>
<feature type="binding site" evidence="3">
    <location>
        <position position="56"/>
    </location>
    <ligand>
        <name>substrate</name>
    </ligand>
</feature>
<dbReference type="InterPro" id="IPR027546">
    <property type="entry name" value="Sirtuin_class_III"/>
</dbReference>
<dbReference type="GO" id="GO:0070403">
    <property type="term" value="F:NAD+ binding"/>
    <property type="evidence" value="ECO:0007669"/>
    <property type="project" value="UniProtKB-UniRule"/>
</dbReference>
<keyword evidence="7" id="KW-1185">Reference proteome</keyword>
<dbReference type="GO" id="GO:0005737">
    <property type="term" value="C:cytoplasm"/>
    <property type="evidence" value="ECO:0007669"/>
    <property type="project" value="UniProtKB-SubCell"/>
</dbReference>
<dbReference type="AlphaFoldDB" id="A0A4R0NNF3"/>
<reference evidence="6 7" key="1">
    <citation type="submission" date="2019-02" db="EMBL/GenBank/DDBJ databases">
        <title>Pedobacter sp. RP-1-14 sp. nov., isolated from Arctic soil.</title>
        <authorList>
            <person name="Dahal R.H."/>
        </authorList>
    </citation>
    <scope>NUCLEOTIDE SEQUENCE [LARGE SCALE GENOMIC DNA]</scope>
    <source>
        <strain evidence="6 7">RP-1-14</strain>
    </source>
</reference>
<dbReference type="Pfam" id="PF02146">
    <property type="entry name" value="SIR2"/>
    <property type="match status" value="1"/>
</dbReference>
<dbReference type="OrthoDB" id="9800582at2"/>
<dbReference type="EC" id="2.3.1.286" evidence="3"/>
<comment type="similarity">
    <text evidence="3">Belongs to the sirtuin family. Class III subfamily.</text>
</comment>
<dbReference type="HAMAP" id="MF_01121">
    <property type="entry name" value="Sirtuin_ClassIII"/>
    <property type="match status" value="1"/>
</dbReference>
<feature type="binding site" evidence="3">
    <location>
        <position position="53"/>
    </location>
    <ligand>
        <name>substrate</name>
    </ligand>
</feature>
<dbReference type="GO" id="GO:0036055">
    <property type="term" value="F:protein-succinyllysine desuccinylase activity"/>
    <property type="evidence" value="ECO:0007669"/>
    <property type="project" value="UniProtKB-UniRule"/>
</dbReference>
<dbReference type="InterPro" id="IPR026591">
    <property type="entry name" value="Sirtuin_cat_small_dom_sf"/>
</dbReference>
<evidence type="ECO:0000313" key="6">
    <source>
        <dbReference type="EMBL" id="TCD02442.1"/>
    </source>
</evidence>
<evidence type="ECO:0000256" key="1">
    <source>
        <dbReference type="ARBA" id="ARBA00022679"/>
    </source>
</evidence>
<dbReference type="CDD" id="cd01412">
    <property type="entry name" value="SIRT5_Af1_CobB"/>
    <property type="match status" value="1"/>
</dbReference>
<keyword evidence="3" id="KW-0963">Cytoplasm</keyword>
<comment type="catalytic activity">
    <reaction evidence="3">
        <text>N(6)-acetyl-L-lysyl-[protein] + NAD(+) + H2O = 2''-O-acetyl-ADP-D-ribose + nicotinamide + L-lysyl-[protein]</text>
        <dbReference type="Rhea" id="RHEA:43636"/>
        <dbReference type="Rhea" id="RHEA-COMP:9752"/>
        <dbReference type="Rhea" id="RHEA-COMP:10731"/>
        <dbReference type="ChEBI" id="CHEBI:15377"/>
        <dbReference type="ChEBI" id="CHEBI:17154"/>
        <dbReference type="ChEBI" id="CHEBI:29969"/>
        <dbReference type="ChEBI" id="CHEBI:57540"/>
        <dbReference type="ChEBI" id="CHEBI:61930"/>
        <dbReference type="ChEBI" id="CHEBI:83767"/>
        <dbReference type="EC" id="2.3.1.286"/>
    </reaction>
</comment>
<dbReference type="InterPro" id="IPR026590">
    <property type="entry name" value="Ssirtuin_cat_dom"/>
</dbReference>
<keyword evidence="2 3" id="KW-0520">NAD</keyword>
<keyword evidence="1" id="KW-0808">Transferase</keyword>
<comment type="function">
    <text evidence="3">NAD-dependent lysine deacetylase and desuccinylase that specifically removes acetyl and succinyl groups on target proteins. Modulates the activities of several proteins which are inactive in their acylated form.</text>
</comment>
<protein>
    <recommendedName>
        <fullName evidence="3">NAD-dependent protein deacylase</fullName>
        <ecNumber evidence="3">2.3.1.286</ecNumber>
    </recommendedName>
    <alternativeName>
        <fullName evidence="3">Regulatory protein SIR2 homolog</fullName>
    </alternativeName>
</protein>
<evidence type="ECO:0000259" key="5">
    <source>
        <dbReference type="PROSITE" id="PS50305"/>
    </source>
</evidence>
<feature type="binding site" evidence="3">
    <location>
        <begin position="9"/>
        <end position="28"/>
    </location>
    <ligand>
        <name>NAD(+)</name>
        <dbReference type="ChEBI" id="CHEBI:57540"/>
    </ligand>
</feature>
<dbReference type="Gene3D" id="3.40.50.1220">
    <property type="entry name" value="TPP-binding domain"/>
    <property type="match status" value="1"/>
</dbReference>
<dbReference type="Proteomes" id="UP000293347">
    <property type="component" value="Unassembled WGS sequence"/>
</dbReference>
<feature type="binding site" evidence="3">
    <location>
        <begin position="170"/>
        <end position="172"/>
    </location>
    <ligand>
        <name>NAD(+)</name>
        <dbReference type="ChEBI" id="CHEBI:57540"/>
    </ligand>
</feature>
<evidence type="ECO:0000256" key="4">
    <source>
        <dbReference type="PROSITE-ProRule" id="PRU00236"/>
    </source>
</evidence>
<feature type="binding site" evidence="3">
    <location>
        <begin position="86"/>
        <end position="89"/>
    </location>
    <ligand>
        <name>NAD(+)</name>
        <dbReference type="ChEBI" id="CHEBI:57540"/>
    </ligand>
</feature>
<accession>A0A4R0NNF3</accession>
<dbReference type="PANTHER" id="PTHR11085">
    <property type="entry name" value="NAD-DEPENDENT PROTEIN DEACYLASE SIRTUIN-5, MITOCHONDRIAL-RELATED"/>
    <property type="match status" value="1"/>
</dbReference>
<sequence length="225" mass="24967">MKTIVILTGAGISAESGLKTFRDADGLWEGHSIEDVATPEAWKRNPALVQQFYNERRKSVLEARPNDAHYALVKLQEKYKVHIITQNVDDLHERAGSENVLHLHGVITRSQSDLDPQLTYPIEGWELRDTDVCEHGKQLRPHVVWFGEDVPMISVAANICRQADILIVIGTSLQVYPAAGLISYAAPNAIKYVIDLKVPAIGNEVIRIEQSATEGVPALVQELMS</sequence>
<comment type="caution">
    <text evidence="3 4">Lacks conserved residue(s) required for the propagation of feature annotation.</text>
</comment>
<organism evidence="6 7">
    <name type="scientific">Pedobacter psychroterrae</name>
    <dbReference type="NCBI Taxonomy" id="2530453"/>
    <lineage>
        <taxon>Bacteria</taxon>
        <taxon>Pseudomonadati</taxon>
        <taxon>Bacteroidota</taxon>
        <taxon>Sphingobacteriia</taxon>
        <taxon>Sphingobacteriales</taxon>
        <taxon>Sphingobacteriaceae</taxon>
        <taxon>Pedobacter</taxon>
    </lineage>
</organism>
<comment type="subcellular location">
    <subcellularLocation>
        <location evidence="3">Cytoplasm</location>
    </subcellularLocation>
</comment>
<dbReference type="RefSeq" id="WP_131591980.1">
    <property type="nucleotide sequence ID" value="NZ_SJSL01000001.1"/>
</dbReference>
<proteinExistence type="inferred from homology"/>
<comment type="caution">
    <text evidence="6">The sequence shown here is derived from an EMBL/GenBank/DDBJ whole genome shotgun (WGS) entry which is preliminary data.</text>
</comment>
<dbReference type="Gene3D" id="3.30.1600.10">
    <property type="entry name" value="SIR2/SIRT2 'Small Domain"/>
    <property type="match status" value="1"/>
</dbReference>
<dbReference type="GO" id="GO:0036054">
    <property type="term" value="F:protein-malonyllysine demalonylase activity"/>
    <property type="evidence" value="ECO:0007669"/>
    <property type="project" value="InterPro"/>
</dbReference>
<comment type="catalytic activity">
    <reaction evidence="3">
        <text>N(6)-succinyl-L-lysyl-[protein] + NAD(+) + H2O = 2''-O-succinyl-ADP-D-ribose + nicotinamide + L-lysyl-[protein]</text>
        <dbReference type="Rhea" id="RHEA:47668"/>
        <dbReference type="Rhea" id="RHEA-COMP:9752"/>
        <dbReference type="Rhea" id="RHEA-COMP:11877"/>
        <dbReference type="ChEBI" id="CHEBI:15377"/>
        <dbReference type="ChEBI" id="CHEBI:17154"/>
        <dbReference type="ChEBI" id="CHEBI:29969"/>
        <dbReference type="ChEBI" id="CHEBI:57540"/>
        <dbReference type="ChEBI" id="CHEBI:87830"/>
        <dbReference type="ChEBI" id="CHEBI:87832"/>
    </reaction>
</comment>
<dbReference type="EMBL" id="SJSL01000001">
    <property type="protein sequence ID" value="TCD02442.1"/>
    <property type="molecule type" value="Genomic_DNA"/>
</dbReference>
<evidence type="ECO:0000256" key="2">
    <source>
        <dbReference type="ARBA" id="ARBA00023027"/>
    </source>
</evidence>
<dbReference type="PROSITE" id="PS50305">
    <property type="entry name" value="SIRTUIN"/>
    <property type="match status" value="1"/>
</dbReference>
<name>A0A4R0NNF3_9SPHI</name>
<dbReference type="GO" id="GO:0017136">
    <property type="term" value="F:histone deacetylase activity, NAD-dependent"/>
    <property type="evidence" value="ECO:0007669"/>
    <property type="project" value="TreeGrafter"/>
</dbReference>
<feature type="active site" description="Proton acceptor" evidence="3">
    <location>
        <position position="104"/>
    </location>
</feature>
<dbReference type="SUPFAM" id="SSF52467">
    <property type="entry name" value="DHS-like NAD/FAD-binding domain"/>
    <property type="match status" value="1"/>
</dbReference>
<feature type="domain" description="Deacetylase sirtuin-type" evidence="5">
    <location>
        <begin position="1"/>
        <end position="225"/>
    </location>
</feature>
<feature type="binding site" evidence="3">
    <location>
        <position position="212"/>
    </location>
    <ligand>
        <name>NAD(+)</name>
        <dbReference type="ChEBI" id="CHEBI:57540"/>
    </ligand>
</feature>
<dbReference type="PANTHER" id="PTHR11085:SF4">
    <property type="entry name" value="NAD-DEPENDENT PROTEIN DEACYLASE"/>
    <property type="match status" value="1"/>
</dbReference>
<dbReference type="InterPro" id="IPR029035">
    <property type="entry name" value="DHS-like_NAD/FAD-binding_dom"/>
</dbReference>
<evidence type="ECO:0000256" key="3">
    <source>
        <dbReference type="HAMAP-Rule" id="MF_01121"/>
    </source>
</evidence>
<gene>
    <name evidence="3" type="primary">cobB</name>
    <name evidence="6" type="ORF">EZ437_00175</name>
</gene>
<dbReference type="InterPro" id="IPR003000">
    <property type="entry name" value="Sirtuin"/>
</dbReference>
<evidence type="ECO:0000313" key="7">
    <source>
        <dbReference type="Proteomes" id="UP000293347"/>
    </source>
</evidence>